<dbReference type="InterPro" id="IPR027417">
    <property type="entry name" value="P-loop_NTPase"/>
</dbReference>
<dbReference type="PANTHER" id="PTHR32182">
    <property type="entry name" value="DNA REPLICATION AND REPAIR PROTEIN RECF"/>
    <property type="match status" value="1"/>
</dbReference>
<evidence type="ECO:0000313" key="4">
    <source>
        <dbReference type="Proteomes" id="UP000094893"/>
    </source>
</evidence>
<evidence type="ECO:0000256" key="1">
    <source>
        <dbReference type="SAM" id="Coils"/>
    </source>
</evidence>
<dbReference type="GO" id="GO:0016887">
    <property type="term" value="F:ATP hydrolysis activity"/>
    <property type="evidence" value="ECO:0007669"/>
    <property type="project" value="InterPro"/>
</dbReference>
<dbReference type="Pfam" id="PF13476">
    <property type="entry name" value="AAA_23"/>
    <property type="match status" value="1"/>
</dbReference>
<feature type="coiled-coil region" evidence="1">
    <location>
        <begin position="549"/>
        <end position="576"/>
    </location>
</feature>
<dbReference type="EMBL" id="LWSA01000259">
    <property type="protein sequence ID" value="OCX69194.1"/>
    <property type="molecule type" value="Genomic_DNA"/>
</dbReference>
<dbReference type="PANTHER" id="PTHR32182:SF22">
    <property type="entry name" value="ATP-DEPENDENT ENDONUCLEASE, OLD FAMILY-RELATED"/>
    <property type="match status" value="1"/>
</dbReference>
<dbReference type="AlphaFoldDB" id="A0A1C2HZQ0"/>
<sequence>MENSRVALLSGQIQKLSAERIYAQERESKLRTALAITRQRMALQPEVQTILDRTQQKLHQQTVGLFETLLTSLNQDVLQGDQTIKLNLEYNRGIPELEIFAQRGAYQEDLWDGTGGALTNIVCTGLRLIALTRANLRSFLVLDEADNWCMPTAIPRFFNVFEQLAETLSIQTLFITHHDRQLFGDSTHIIRLAREGDKTLPVKAAPPVWTVDQPGIRWIKLNHVRLLEDTTLHLSPGSNALTGDNGVGKSSVVAALRGVAYGEATDGIIQHGADSCQVELGLEQGQVLQWVRVRKGSPKMRWALLDAAGQTLRESTSAKGLPAWLEEVLGIAKQDKLDIQLLHQKTPVFLLDETASRQASILSVGQEAAYLPDLMQRYRKLLQEDQQALKRGESELGDMLEKIKRTQAVPAWELEIQQLQGTDRGLQERLQATQQLTNHTRFWETNLQVERSLIKEAALLEELPPVPVFKDSTFMADLTQRWDREVSIAVRALPAEVSAPHFHDLEKLVQLGKDWAVISKVATAQVPLSAPALLPIKDITALSDTGKNWVALEQEITELQDALKAAETRVAQAFAELEAAWHEAGSCPLCGQGVTLKEKNHG</sequence>
<dbReference type="RefSeq" id="WP_024892343.1">
    <property type="nucleotide sequence ID" value="NZ_LWRZ01000224.1"/>
</dbReference>
<name>A0A1C2HZQ0_ACITH</name>
<organism evidence="3 4">
    <name type="scientific">Acidithiobacillus thiooxidans</name>
    <name type="common">Thiobacillus thiooxidans</name>
    <dbReference type="NCBI Taxonomy" id="930"/>
    <lineage>
        <taxon>Bacteria</taxon>
        <taxon>Pseudomonadati</taxon>
        <taxon>Pseudomonadota</taxon>
        <taxon>Acidithiobacillia</taxon>
        <taxon>Acidithiobacillales</taxon>
        <taxon>Acidithiobacillaceae</taxon>
        <taxon>Acidithiobacillus</taxon>
    </lineage>
</organism>
<accession>A0A1C2HZQ0</accession>
<keyword evidence="1" id="KW-0175">Coiled coil</keyword>
<protein>
    <recommendedName>
        <fullName evidence="2">Rad50/SbcC-type AAA domain-containing protein</fullName>
    </recommendedName>
</protein>
<reference evidence="3 4" key="1">
    <citation type="journal article" date="2016" name="Int. J. Mol. Sci.">
        <title>Comparative genomics of the extreme acidophile Acidithiobacillus thiooxidans reveals intraspecific divergence and niche adaptation.</title>
        <authorList>
            <person name="Zhang X."/>
            <person name="Feng X."/>
            <person name="Tao J."/>
            <person name="Ma L."/>
            <person name="Xiao Y."/>
            <person name="Liang Y."/>
            <person name="Liu X."/>
            <person name="Yin H."/>
        </authorList>
    </citation>
    <scope>NUCLEOTIDE SEQUENCE [LARGE SCALE GENOMIC DNA]</scope>
    <source>
        <strain evidence="3 4">A02</strain>
    </source>
</reference>
<gene>
    <name evidence="3" type="ORF">A6P07_17150</name>
</gene>
<evidence type="ECO:0000313" key="3">
    <source>
        <dbReference type="EMBL" id="OCX69194.1"/>
    </source>
</evidence>
<dbReference type="InterPro" id="IPR038729">
    <property type="entry name" value="Rad50/SbcC_AAA"/>
</dbReference>
<comment type="caution">
    <text evidence="3">The sequence shown here is derived from an EMBL/GenBank/DDBJ whole genome shotgun (WGS) entry which is preliminary data.</text>
</comment>
<dbReference type="Gene3D" id="3.40.50.300">
    <property type="entry name" value="P-loop containing nucleotide triphosphate hydrolases"/>
    <property type="match status" value="2"/>
</dbReference>
<feature type="domain" description="Rad50/SbcC-type AAA" evidence="2">
    <location>
        <begin position="219"/>
        <end position="416"/>
    </location>
</feature>
<dbReference type="GO" id="GO:0006302">
    <property type="term" value="P:double-strand break repair"/>
    <property type="evidence" value="ECO:0007669"/>
    <property type="project" value="InterPro"/>
</dbReference>
<proteinExistence type="predicted"/>
<dbReference type="SUPFAM" id="SSF52540">
    <property type="entry name" value="P-loop containing nucleoside triphosphate hydrolases"/>
    <property type="match status" value="1"/>
</dbReference>
<dbReference type="GO" id="GO:0000731">
    <property type="term" value="P:DNA synthesis involved in DNA repair"/>
    <property type="evidence" value="ECO:0007669"/>
    <property type="project" value="TreeGrafter"/>
</dbReference>
<dbReference type="Proteomes" id="UP000094893">
    <property type="component" value="Unassembled WGS sequence"/>
</dbReference>
<evidence type="ECO:0000259" key="2">
    <source>
        <dbReference type="Pfam" id="PF13476"/>
    </source>
</evidence>